<dbReference type="Proteomes" id="UP000266673">
    <property type="component" value="Unassembled WGS sequence"/>
</dbReference>
<dbReference type="EMBL" id="QKWP01001749">
    <property type="protein sequence ID" value="RIB06874.1"/>
    <property type="molecule type" value="Genomic_DNA"/>
</dbReference>
<feature type="transmembrane region" description="Helical" evidence="1">
    <location>
        <begin position="12"/>
        <end position="35"/>
    </location>
</feature>
<protein>
    <submittedName>
        <fullName evidence="2">Uncharacterized protein</fullName>
    </submittedName>
</protein>
<comment type="caution">
    <text evidence="2">The sequence shown here is derived from an EMBL/GenBank/DDBJ whole genome shotgun (WGS) entry which is preliminary data.</text>
</comment>
<evidence type="ECO:0000313" key="3">
    <source>
        <dbReference type="Proteomes" id="UP000266673"/>
    </source>
</evidence>
<proteinExistence type="predicted"/>
<keyword evidence="1" id="KW-0812">Transmembrane</keyword>
<name>A0A397U9M5_9GLOM</name>
<keyword evidence="3" id="KW-1185">Reference proteome</keyword>
<dbReference type="AlphaFoldDB" id="A0A397U9M5"/>
<reference evidence="2 3" key="1">
    <citation type="submission" date="2018-06" db="EMBL/GenBank/DDBJ databases">
        <title>Comparative genomics reveals the genomic features of Rhizophagus irregularis, R. cerebriforme, R. diaphanum and Gigaspora rosea, and their symbiotic lifestyle signature.</title>
        <authorList>
            <person name="Morin E."/>
            <person name="San Clemente H."/>
            <person name="Chen E.C.H."/>
            <person name="De La Providencia I."/>
            <person name="Hainaut M."/>
            <person name="Kuo A."/>
            <person name="Kohler A."/>
            <person name="Murat C."/>
            <person name="Tang N."/>
            <person name="Roy S."/>
            <person name="Loubradou J."/>
            <person name="Henrissat B."/>
            <person name="Grigoriev I.V."/>
            <person name="Corradi N."/>
            <person name="Roux C."/>
            <person name="Martin F.M."/>
        </authorList>
    </citation>
    <scope>NUCLEOTIDE SEQUENCE [LARGE SCALE GENOMIC DNA]</scope>
    <source>
        <strain evidence="2 3">DAOM 194757</strain>
    </source>
</reference>
<keyword evidence="1" id="KW-1133">Transmembrane helix</keyword>
<accession>A0A397U9M5</accession>
<sequence length="98" mass="11990">MFIMFIMCDILYLIFISMIYFFLFFTPFFALTRFFLSIGSDSYFIFFFHGLNRNFLKDTPLKFMILLVWLTFNETVRQRLGIQVCDTLCIYTRFYLII</sequence>
<evidence type="ECO:0000313" key="2">
    <source>
        <dbReference type="EMBL" id="RIB06874.1"/>
    </source>
</evidence>
<keyword evidence="1" id="KW-0472">Membrane</keyword>
<gene>
    <name evidence="2" type="ORF">C2G38_2115077</name>
</gene>
<evidence type="ECO:0000256" key="1">
    <source>
        <dbReference type="SAM" id="Phobius"/>
    </source>
</evidence>
<organism evidence="2 3">
    <name type="scientific">Gigaspora rosea</name>
    <dbReference type="NCBI Taxonomy" id="44941"/>
    <lineage>
        <taxon>Eukaryota</taxon>
        <taxon>Fungi</taxon>
        <taxon>Fungi incertae sedis</taxon>
        <taxon>Mucoromycota</taxon>
        <taxon>Glomeromycotina</taxon>
        <taxon>Glomeromycetes</taxon>
        <taxon>Diversisporales</taxon>
        <taxon>Gigasporaceae</taxon>
        <taxon>Gigaspora</taxon>
    </lineage>
</organism>